<protein>
    <submittedName>
        <fullName evidence="1">Aldolase</fullName>
    </submittedName>
</protein>
<comment type="caution">
    <text evidence="1">The sequence shown here is derived from an EMBL/GenBank/DDBJ whole genome shotgun (WGS) entry which is preliminary data.</text>
</comment>
<reference evidence="1" key="1">
    <citation type="submission" date="2014-12" db="EMBL/GenBank/DDBJ databases">
        <authorList>
            <person name="Huang H.-H."/>
            <person name="Chen S.-C."/>
            <person name="Lai M.-C."/>
        </authorList>
    </citation>
    <scope>NUCLEOTIDE SEQUENCE</scope>
    <source>
        <strain evidence="1">K1F9705b</strain>
    </source>
</reference>
<dbReference type="RefSeq" id="WP_211531650.1">
    <property type="nucleotide sequence ID" value="NZ_JWHL01000023.1"/>
</dbReference>
<keyword evidence="2" id="KW-1185">Reference proteome</keyword>
<accession>A0A8J8B6A7</accession>
<organism evidence="1 2">
    <name type="scientific">Methanocalculus chunghsingensis</name>
    <dbReference type="NCBI Taxonomy" id="156457"/>
    <lineage>
        <taxon>Archaea</taxon>
        <taxon>Methanobacteriati</taxon>
        <taxon>Methanobacteriota</taxon>
        <taxon>Stenosarchaea group</taxon>
        <taxon>Methanomicrobia</taxon>
        <taxon>Methanomicrobiales</taxon>
        <taxon>Methanocalculaceae</taxon>
        <taxon>Methanocalculus</taxon>
    </lineage>
</organism>
<name>A0A8J8B6A7_9EURY</name>
<dbReference type="AlphaFoldDB" id="A0A8J8B6A7"/>
<evidence type="ECO:0000313" key="1">
    <source>
        <dbReference type="EMBL" id="MBR1369894.1"/>
    </source>
</evidence>
<proteinExistence type="predicted"/>
<gene>
    <name evidence="1" type="ORF">RJ53_10565</name>
</gene>
<dbReference type="OrthoDB" id="116347at2157"/>
<dbReference type="EMBL" id="JWHL01000023">
    <property type="protein sequence ID" value="MBR1369894.1"/>
    <property type="molecule type" value="Genomic_DNA"/>
</dbReference>
<dbReference type="Proteomes" id="UP000730161">
    <property type="component" value="Unassembled WGS sequence"/>
</dbReference>
<sequence>MADEGDYCTICGGTPPDKILIRRILVDGKETGIDKLDWIISEVKRLKLTDEAAIAEELLLRAGRLNYIPTKKADAYRTALLEEYRRSV</sequence>
<evidence type="ECO:0000313" key="2">
    <source>
        <dbReference type="Proteomes" id="UP000730161"/>
    </source>
</evidence>